<dbReference type="GO" id="GO:0034472">
    <property type="term" value="P:snRNA 3'-end processing"/>
    <property type="evidence" value="ECO:0007669"/>
    <property type="project" value="TreeGrafter"/>
</dbReference>
<evidence type="ECO:0000256" key="1">
    <source>
        <dbReference type="SAM" id="MobiDB-lite"/>
    </source>
</evidence>
<dbReference type="InterPro" id="IPR029445">
    <property type="entry name" value="INTS5_N"/>
</dbReference>
<name>A0A6J0JBE8_9PASS</name>
<dbReference type="CTD" id="80789"/>
<gene>
    <name evidence="5" type="primary">INTS5</name>
</gene>
<evidence type="ECO:0000313" key="4">
    <source>
        <dbReference type="Proteomes" id="UP000504624"/>
    </source>
</evidence>
<dbReference type="Pfam" id="PF14838">
    <property type="entry name" value="INTS5_C"/>
    <property type="match status" value="1"/>
</dbReference>
<organism evidence="4 5">
    <name type="scientific">Lepidothrix coronata</name>
    <name type="common">blue-crowned manakin</name>
    <dbReference type="NCBI Taxonomy" id="321398"/>
    <lineage>
        <taxon>Eukaryota</taxon>
        <taxon>Metazoa</taxon>
        <taxon>Chordata</taxon>
        <taxon>Craniata</taxon>
        <taxon>Vertebrata</taxon>
        <taxon>Euteleostomi</taxon>
        <taxon>Archelosauria</taxon>
        <taxon>Archosauria</taxon>
        <taxon>Dinosauria</taxon>
        <taxon>Saurischia</taxon>
        <taxon>Theropoda</taxon>
        <taxon>Coelurosauria</taxon>
        <taxon>Aves</taxon>
        <taxon>Neognathae</taxon>
        <taxon>Neoaves</taxon>
        <taxon>Telluraves</taxon>
        <taxon>Australaves</taxon>
        <taxon>Passeriformes</taxon>
        <taxon>Pipridae</taxon>
        <taxon>Lepidothrix</taxon>
    </lineage>
</organism>
<dbReference type="GeneID" id="108510469"/>
<dbReference type="PANTHER" id="PTHR31697">
    <property type="entry name" value="INTEGRATOR COMPLEX SUBUNIT 5"/>
    <property type="match status" value="1"/>
</dbReference>
<evidence type="ECO:0000259" key="3">
    <source>
        <dbReference type="Pfam" id="PF14838"/>
    </source>
</evidence>
<dbReference type="InterPro" id="IPR029444">
    <property type="entry name" value="INTS5_C"/>
</dbReference>
<accession>A0A6J0JBE8</accession>
<dbReference type="InterPro" id="IPR040316">
    <property type="entry name" value="INTS5"/>
</dbReference>
<feature type="region of interest" description="Disordered" evidence="1">
    <location>
        <begin position="652"/>
        <end position="677"/>
    </location>
</feature>
<dbReference type="Proteomes" id="UP000504624">
    <property type="component" value="Unplaced"/>
</dbReference>
<dbReference type="PANTHER" id="PTHR31697:SF2">
    <property type="entry name" value="INTEGRATOR COMPLEX SUBUNIT 5"/>
    <property type="match status" value="1"/>
</dbReference>
<feature type="domain" description="Integrator complex subunit 5 C-terminal" evidence="3">
    <location>
        <begin position="251"/>
        <end position="943"/>
    </location>
</feature>
<dbReference type="GO" id="GO:0032039">
    <property type="term" value="C:integrator complex"/>
    <property type="evidence" value="ECO:0007669"/>
    <property type="project" value="InterPro"/>
</dbReference>
<proteinExistence type="predicted"/>
<evidence type="ECO:0000313" key="5">
    <source>
        <dbReference type="RefSeq" id="XP_017695636.1"/>
    </source>
</evidence>
<dbReference type="AlphaFoldDB" id="A0A6J0JBE8"/>
<evidence type="ECO:0000259" key="2">
    <source>
        <dbReference type="Pfam" id="PF14837"/>
    </source>
</evidence>
<protein>
    <submittedName>
        <fullName evidence="5">Integrator complex subunit 5</fullName>
    </submittedName>
</protein>
<dbReference type="OrthoDB" id="69088at2759"/>
<dbReference type="RefSeq" id="XP_017695636.1">
    <property type="nucleotide sequence ID" value="XM_017840147.1"/>
</dbReference>
<keyword evidence="4" id="KW-1185">Reference proteome</keyword>
<sequence>MSALCDPPGGASPPRPPLSAQELSQEIKAFLSGLDPVQGTPLSPPAHARCALRLLRCLPPARHAALHHLRGLFDEQVCAHLLQREGPPGAPKAGAGAEVVQEVRGALAEFVGANPKAWAPGVAAWASELMGQLSSKYAGRPGVPPAANLNELLQLWMGCPATRALMDIYTQCLSAMVGGCPDACVDALLDTSVQHSPHFDWVVAHIGSSFPGTIISRVLSCGLKDFCAHGAAPGDAAFAAGPAGADKRAPKIASVVGILGHLASRHAGSIKQELLRMFHESLGSGREQHKATVPFLLQLALMSPALLGTVSAELVDSLKPPVLNQLHQHFSALPRDELEHVVGVVVHLISQTSAGAFRILQFLVGTAMPASVITSSQPGPPLHDGVREGCDRLVQLLLLNLQKLVHGRGGPAPAEGPPRPVPFLEALRPHVRELCVETLRLERKRFLWQHQLLGLLAVYSAPHGAAEALFFLLALAKTPEELALAPQLHAVLCAVLPDPLPAAVAAAVAQIHAGRLPEPQLAQLLRNLALLLQWDGGGDAGGAASAALGAALARHLPDLAQLLLHPRAEVGDAACRLLAACPFPRALPPAHVLPAVRAAVHHFFLALRRGDAAALAPAARLLARLSAVSGAAAKAVLAQLVEGALRGRNAELFGGTAEPRPGAEDPPPAGEPGGAGVSLLDTNRRFSAAVNSAGGVWSVFHAGVIGRGLKPAAGAGRRDPEEFARNTHAFLSLLLRCCRGSRPGEPDPGVSPEAAKAVAAALVESVCPEAAGGDLAWPPEEQARGTVERDLRICRRFRAQPLLFPLLRVVAAGRPALCYCSGLLRGLLAALVAHWDACRDPRTTASPWHLQASCALVALLAEGSLLPPVLGNMHELFPQLAPFELHLLLLLVWDFLRENSPLPQKFTFQPQRGTFRRDFSRDGDVGKHLAVLHSVLHKNIQRLGLLAGRFYP</sequence>
<reference evidence="5" key="1">
    <citation type="submission" date="2025-08" db="UniProtKB">
        <authorList>
            <consortium name="RefSeq"/>
        </authorList>
    </citation>
    <scope>IDENTIFICATION</scope>
</reference>
<feature type="domain" description="Integrator complex subunit 5 N-terminal" evidence="2">
    <location>
        <begin position="21"/>
        <end position="228"/>
    </location>
</feature>
<dbReference type="Pfam" id="PF14837">
    <property type="entry name" value="INTS5_N"/>
    <property type="match status" value="1"/>
</dbReference>